<feature type="region of interest" description="Disordered" evidence="3">
    <location>
        <begin position="116"/>
        <end position="251"/>
    </location>
</feature>
<evidence type="ECO:0000313" key="5">
    <source>
        <dbReference type="Proteomes" id="UP000663193"/>
    </source>
</evidence>
<name>A0A7U2NRH5_PHANO</name>
<feature type="coiled-coil region" evidence="2">
    <location>
        <begin position="381"/>
        <end position="415"/>
    </location>
</feature>
<organism evidence="4 5">
    <name type="scientific">Phaeosphaeria nodorum (strain SN15 / ATCC MYA-4574 / FGSC 10173)</name>
    <name type="common">Glume blotch fungus</name>
    <name type="synonym">Parastagonospora nodorum</name>
    <dbReference type="NCBI Taxonomy" id="321614"/>
    <lineage>
        <taxon>Eukaryota</taxon>
        <taxon>Fungi</taxon>
        <taxon>Dikarya</taxon>
        <taxon>Ascomycota</taxon>
        <taxon>Pezizomycotina</taxon>
        <taxon>Dothideomycetes</taxon>
        <taxon>Pleosporomycetidae</taxon>
        <taxon>Pleosporales</taxon>
        <taxon>Pleosporineae</taxon>
        <taxon>Phaeosphaeriaceae</taxon>
        <taxon>Parastagonospora</taxon>
    </lineage>
</organism>
<accession>A0A7U2NRH5</accession>
<dbReference type="EMBL" id="CP069045">
    <property type="protein sequence ID" value="QRD07723.1"/>
    <property type="molecule type" value="Genomic_DNA"/>
</dbReference>
<dbReference type="VEuPathDB" id="FungiDB:JI435_162250"/>
<feature type="compositionally biased region" description="Pro residues" evidence="3">
    <location>
        <begin position="120"/>
        <end position="211"/>
    </location>
</feature>
<dbReference type="AlphaFoldDB" id="A0A7U2NRH5"/>
<keyword evidence="5" id="KW-1185">Reference proteome</keyword>
<proteinExistence type="predicted"/>
<reference evidence="5" key="1">
    <citation type="journal article" date="2021" name="BMC Genomics">
        <title>Chromosome-level genome assembly and manually-curated proteome of model necrotroph Parastagonospora nodorum Sn15 reveals a genome-wide trove of candidate effector homologs, and redundancy of virulence-related functions within an accessory chromosome.</title>
        <authorList>
            <person name="Bertazzoni S."/>
            <person name="Jones D.A.B."/>
            <person name="Phan H.T."/>
            <person name="Tan K.-C."/>
            <person name="Hane J.K."/>
        </authorList>
    </citation>
    <scope>NUCLEOTIDE SEQUENCE [LARGE SCALE GENOMIC DNA]</scope>
    <source>
        <strain evidence="5">SN15 / ATCC MYA-4574 / FGSC 10173)</strain>
    </source>
</reference>
<evidence type="ECO:0000256" key="2">
    <source>
        <dbReference type="SAM" id="Coils"/>
    </source>
</evidence>
<evidence type="ECO:0000256" key="1">
    <source>
        <dbReference type="ARBA" id="ARBA00022581"/>
    </source>
</evidence>
<gene>
    <name evidence="4" type="ORF">JI435_162250</name>
</gene>
<sequence length="752" mass="82302">GRRKGKGEAADDGPLGRCGWASLGRPATAIPARLWQKQGQDAARMPAPLPAVPDRQPDAVRFDEVSRAASGTSRVDARDTVDDAIARIAAGCVQRPFGRRAVECRVFEYRAPARRRPVAPMTPRPLPTPRPSLTPRPLTPRPPPPRHIPQRPATPPPSPHATPPQSPPPQQHTTLPPPQQPTTSPPPQQPTTSPPPQQPTTSPPPQQPTTSPPASGGGWFPWRAKRPAPNAAPDRPPQVKRRCVSASPEPRDHNTLVRIDIARDHARLEALVERNRHDARQAITRAANHHDDQFRDGVWDLGVLVKHMARKSTDETLAQLRDLLNGPLAKMAQIQHTVEQAEARDMTRHAQLDVERQALQVRVHQLKGAIQAAVGDADADADALQHHVNDLRARIQESTDARQAAESNATRLQAALDARQAASDTARLQAALDARQAASDTARLQAASDTARLQAASDTARLQAALDASQAAEAGATPDVQVLQTDIRELKSATQAAAQRLATQLEQLKADSDNELRLRHQMRELETANVANTQVIHARDKVVHELQTQLDKVKAEAGDCKSKFDNQVNRMHELQHGLDKSKREVQALQGQCKEALHVQRDTAELKHSVDDMIDQHHRELVNVQHEQAMISHQESESSLREQLSASSLRKQQLQSELEHYEDLVKIQTDTIEQALNTSQLTIPGLQDDAGGHGSQGSGRGGDNAWRTAASESGSPGDYVDEGSPSGADLRALIRRIYLDGTIPVLEWDTDMD</sequence>
<dbReference type="PRINTS" id="PR01217">
    <property type="entry name" value="PRICHEXTENSN"/>
</dbReference>
<dbReference type="Proteomes" id="UP000663193">
    <property type="component" value="Chromosome 23"/>
</dbReference>
<feature type="region of interest" description="Disordered" evidence="3">
    <location>
        <begin position="682"/>
        <end position="723"/>
    </location>
</feature>
<keyword evidence="1" id="KW-0945">Host-virus interaction</keyword>
<dbReference type="PANTHER" id="PTHR13037">
    <property type="entry name" value="FORMIN"/>
    <property type="match status" value="1"/>
</dbReference>
<evidence type="ECO:0000256" key="3">
    <source>
        <dbReference type="SAM" id="MobiDB-lite"/>
    </source>
</evidence>
<feature type="region of interest" description="Disordered" evidence="3">
    <location>
        <begin position="1"/>
        <end position="23"/>
    </location>
</feature>
<protein>
    <submittedName>
        <fullName evidence="4">Uncharacterized protein</fullName>
    </submittedName>
</protein>
<feature type="coiled-coil region" evidence="2">
    <location>
        <begin position="643"/>
        <end position="670"/>
    </location>
</feature>
<evidence type="ECO:0000313" key="4">
    <source>
        <dbReference type="EMBL" id="QRD07723.1"/>
    </source>
</evidence>
<feature type="coiled-coil region" evidence="2">
    <location>
        <begin position="491"/>
        <end position="518"/>
    </location>
</feature>
<feature type="region of interest" description="Disordered" evidence="3">
    <location>
        <begin position="35"/>
        <end position="59"/>
    </location>
</feature>
<feature type="coiled-coil region" evidence="2">
    <location>
        <begin position="543"/>
        <end position="598"/>
    </location>
</feature>
<feature type="non-terminal residue" evidence="4">
    <location>
        <position position="1"/>
    </location>
</feature>
<dbReference type="PANTHER" id="PTHR13037:SF24">
    <property type="entry name" value="POLYCOMB PROTEIN PCL-RELATED"/>
    <property type="match status" value="1"/>
</dbReference>
<keyword evidence="2" id="KW-0175">Coiled coil</keyword>
<feature type="compositionally biased region" description="Gly residues" evidence="3">
    <location>
        <begin position="691"/>
        <end position="701"/>
    </location>
</feature>